<dbReference type="Pfam" id="PF02321">
    <property type="entry name" value="OEP"/>
    <property type="match status" value="1"/>
</dbReference>
<keyword evidence="10" id="KW-1185">Reference proteome</keyword>
<keyword evidence="4" id="KW-1134">Transmembrane beta strand</keyword>
<proteinExistence type="inferred from homology"/>
<keyword evidence="8" id="KW-0175">Coiled coil</keyword>
<dbReference type="GO" id="GO:0015288">
    <property type="term" value="F:porin activity"/>
    <property type="evidence" value="ECO:0007669"/>
    <property type="project" value="TreeGrafter"/>
</dbReference>
<evidence type="ECO:0000256" key="5">
    <source>
        <dbReference type="ARBA" id="ARBA00022692"/>
    </source>
</evidence>
<organism evidence="9 10">
    <name type="scientific">Chitinophaga skermanii</name>
    <dbReference type="NCBI Taxonomy" id="331697"/>
    <lineage>
        <taxon>Bacteria</taxon>
        <taxon>Pseudomonadati</taxon>
        <taxon>Bacteroidota</taxon>
        <taxon>Chitinophagia</taxon>
        <taxon>Chitinophagales</taxon>
        <taxon>Chitinophagaceae</taxon>
        <taxon>Chitinophaga</taxon>
    </lineage>
</organism>
<comment type="subcellular location">
    <subcellularLocation>
        <location evidence="1">Cell outer membrane</location>
    </subcellularLocation>
</comment>
<keyword evidence="3" id="KW-0813">Transport</keyword>
<dbReference type="Proteomes" id="UP000249547">
    <property type="component" value="Unassembled WGS sequence"/>
</dbReference>
<accession>A0A327QY61</accession>
<evidence type="ECO:0000313" key="10">
    <source>
        <dbReference type="Proteomes" id="UP000249547"/>
    </source>
</evidence>
<evidence type="ECO:0000256" key="3">
    <source>
        <dbReference type="ARBA" id="ARBA00022448"/>
    </source>
</evidence>
<evidence type="ECO:0000256" key="4">
    <source>
        <dbReference type="ARBA" id="ARBA00022452"/>
    </source>
</evidence>
<evidence type="ECO:0000256" key="7">
    <source>
        <dbReference type="ARBA" id="ARBA00023237"/>
    </source>
</evidence>
<protein>
    <submittedName>
        <fullName evidence="9">Outer membrane protein TolC</fullName>
    </submittedName>
</protein>
<dbReference type="GO" id="GO:1990281">
    <property type="term" value="C:efflux pump complex"/>
    <property type="evidence" value="ECO:0007669"/>
    <property type="project" value="TreeGrafter"/>
</dbReference>
<dbReference type="EMBL" id="QLLL01000002">
    <property type="protein sequence ID" value="RAJ08915.1"/>
    <property type="molecule type" value="Genomic_DNA"/>
</dbReference>
<dbReference type="RefSeq" id="WP_111597008.1">
    <property type="nucleotide sequence ID" value="NZ_QLLL01000002.1"/>
</dbReference>
<dbReference type="SUPFAM" id="SSF56954">
    <property type="entry name" value="Outer membrane efflux proteins (OEP)"/>
    <property type="match status" value="1"/>
</dbReference>
<evidence type="ECO:0000256" key="1">
    <source>
        <dbReference type="ARBA" id="ARBA00004442"/>
    </source>
</evidence>
<dbReference type="Gene3D" id="1.20.1600.10">
    <property type="entry name" value="Outer membrane efflux proteins (OEP)"/>
    <property type="match status" value="1"/>
</dbReference>
<keyword evidence="5" id="KW-0812">Transmembrane</keyword>
<evidence type="ECO:0000313" key="9">
    <source>
        <dbReference type="EMBL" id="RAJ08915.1"/>
    </source>
</evidence>
<comment type="caution">
    <text evidence="9">The sequence shown here is derived from an EMBL/GenBank/DDBJ whole genome shotgun (WGS) entry which is preliminary data.</text>
</comment>
<dbReference type="InterPro" id="IPR051906">
    <property type="entry name" value="TolC-like"/>
</dbReference>
<sequence length="420" mass="48400">MKNIFCLLLLCYGQLHAQRDSTLTLQACQQQAREHFPYLQQQQIIESITALQLKNTRNSYLPQLELNAQATYQSEVTRIPIELPNFTFGLIPKDQYRATIDVKQLIYDGGTNKQTQKVQQAQQLVEQQKLELNQLQVKQQVTQTYFNALLWSEHIQASEQLVAEMKQRIEKMSVGVQNGAILESNVDLLKAELLKSEQQLFEANTGKSTAIKILRLLTGMEISEGVRLEKPSPQVSEDLVVNNRPEMRLFSLQTEALQVQDKLTATRNMPKLSAFFQGGVGRPGLNMLDNEFKMFYFTGLRLNWNFWNWHAQRNDRQVIALQEKNVQKQTETFELTTRSQLLQQQAEINNYAAAIQRDASIVSLRTKVKNVSANQLDNGAITVHDYLTDLYNETQAKIQYKTHEIQWIYAQINYQITKGN</sequence>
<evidence type="ECO:0000256" key="6">
    <source>
        <dbReference type="ARBA" id="ARBA00023136"/>
    </source>
</evidence>
<dbReference type="OrthoDB" id="976750at2"/>
<evidence type="ECO:0000256" key="8">
    <source>
        <dbReference type="SAM" id="Coils"/>
    </source>
</evidence>
<dbReference type="GO" id="GO:0009279">
    <property type="term" value="C:cell outer membrane"/>
    <property type="evidence" value="ECO:0007669"/>
    <property type="project" value="UniProtKB-SubCell"/>
</dbReference>
<keyword evidence="6" id="KW-0472">Membrane</keyword>
<name>A0A327QY61_9BACT</name>
<gene>
    <name evidence="9" type="ORF">LX64_01570</name>
</gene>
<comment type="similarity">
    <text evidence="2">Belongs to the outer membrane factor (OMF) (TC 1.B.17) family.</text>
</comment>
<dbReference type="PANTHER" id="PTHR30026">
    <property type="entry name" value="OUTER MEMBRANE PROTEIN TOLC"/>
    <property type="match status" value="1"/>
</dbReference>
<reference evidence="9 10" key="1">
    <citation type="submission" date="2018-06" db="EMBL/GenBank/DDBJ databases">
        <title>Genomic Encyclopedia of Archaeal and Bacterial Type Strains, Phase II (KMG-II): from individual species to whole genera.</title>
        <authorList>
            <person name="Goeker M."/>
        </authorList>
    </citation>
    <scope>NUCLEOTIDE SEQUENCE [LARGE SCALE GENOMIC DNA]</scope>
    <source>
        <strain evidence="9 10">DSM 23857</strain>
    </source>
</reference>
<dbReference type="PANTHER" id="PTHR30026:SF20">
    <property type="entry name" value="OUTER MEMBRANE PROTEIN TOLC"/>
    <property type="match status" value="1"/>
</dbReference>
<dbReference type="AlphaFoldDB" id="A0A327QY61"/>
<evidence type="ECO:0000256" key="2">
    <source>
        <dbReference type="ARBA" id="ARBA00007613"/>
    </source>
</evidence>
<keyword evidence="7" id="KW-0998">Cell outer membrane</keyword>
<dbReference type="GO" id="GO:0015562">
    <property type="term" value="F:efflux transmembrane transporter activity"/>
    <property type="evidence" value="ECO:0007669"/>
    <property type="project" value="InterPro"/>
</dbReference>
<dbReference type="InterPro" id="IPR003423">
    <property type="entry name" value="OMP_efflux"/>
</dbReference>
<feature type="coiled-coil region" evidence="8">
    <location>
        <begin position="111"/>
        <end position="138"/>
    </location>
</feature>